<dbReference type="Proteomes" id="UP000017836">
    <property type="component" value="Unassembled WGS sequence"/>
</dbReference>
<dbReference type="HOGENOM" id="CLU_2708127_0_0_1"/>
<feature type="transmembrane region" description="Helical" evidence="1">
    <location>
        <begin position="12"/>
        <end position="32"/>
    </location>
</feature>
<sequence length="73" mass="8494">MHRDDDHQILLYQATKMLWTMLFINFGITTMLGKGTRIFLSWEQGHLKADVLIALVTFHQFVDQLITVSCNNI</sequence>
<dbReference type="Gramene" id="ERN02005">
    <property type="protein sequence ID" value="ERN02005"/>
    <property type="gene ID" value="AMTR_s00045p00091680"/>
</dbReference>
<dbReference type="AlphaFoldDB" id="W1P4W5"/>
<keyword evidence="1" id="KW-0812">Transmembrane</keyword>
<protein>
    <submittedName>
        <fullName evidence="2">Uncharacterized protein</fullName>
    </submittedName>
</protein>
<evidence type="ECO:0000313" key="3">
    <source>
        <dbReference type="Proteomes" id="UP000017836"/>
    </source>
</evidence>
<accession>W1P4W5</accession>
<keyword evidence="1" id="KW-1133">Transmembrane helix</keyword>
<keyword evidence="3" id="KW-1185">Reference proteome</keyword>
<proteinExistence type="predicted"/>
<gene>
    <name evidence="2" type="ORF">AMTR_s00045p00091680</name>
</gene>
<keyword evidence="1" id="KW-0472">Membrane</keyword>
<organism evidence="2 3">
    <name type="scientific">Amborella trichopoda</name>
    <dbReference type="NCBI Taxonomy" id="13333"/>
    <lineage>
        <taxon>Eukaryota</taxon>
        <taxon>Viridiplantae</taxon>
        <taxon>Streptophyta</taxon>
        <taxon>Embryophyta</taxon>
        <taxon>Tracheophyta</taxon>
        <taxon>Spermatophyta</taxon>
        <taxon>Magnoliopsida</taxon>
        <taxon>Amborellales</taxon>
        <taxon>Amborellaceae</taxon>
        <taxon>Amborella</taxon>
    </lineage>
</organism>
<name>W1P4W5_AMBTC</name>
<evidence type="ECO:0000313" key="2">
    <source>
        <dbReference type="EMBL" id="ERN02005.1"/>
    </source>
</evidence>
<evidence type="ECO:0000256" key="1">
    <source>
        <dbReference type="SAM" id="Phobius"/>
    </source>
</evidence>
<reference evidence="3" key="1">
    <citation type="journal article" date="2013" name="Science">
        <title>The Amborella genome and the evolution of flowering plants.</title>
        <authorList>
            <consortium name="Amborella Genome Project"/>
        </authorList>
    </citation>
    <scope>NUCLEOTIDE SEQUENCE [LARGE SCALE GENOMIC DNA]</scope>
</reference>
<dbReference type="EMBL" id="KI394661">
    <property type="protein sequence ID" value="ERN02005.1"/>
    <property type="molecule type" value="Genomic_DNA"/>
</dbReference>